<organism evidence="3 4">
    <name type="scientific">Synaphobranchus kaupii</name>
    <name type="common">Kaup's arrowtooth eel</name>
    <dbReference type="NCBI Taxonomy" id="118154"/>
    <lineage>
        <taxon>Eukaryota</taxon>
        <taxon>Metazoa</taxon>
        <taxon>Chordata</taxon>
        <taxon>Craniata</taxon>
        <taxon>Vertebrata</taxon>
        <taxon>Euteleostomi</taxon>
        <taxon>Actinopterygii</taxon>
        <taxon>Neopterygii</taxon>
        <taxon>Teleostei</taxon>
        <taxon>Anguilliformes</taxon>
        <taxon>Synaphobranchidae</taxon>
        <taxon>Synaphobranchus</taxon>
    </lineage>
</organism>
<feature type="region of interest" description="Disordered" evidence="1">
    <location>
        <begin position="101"/>
        <end position="170"/>
    </location>
</feature>
<keyword evidence="2" id="KW-0472">Membrane</keyword>
<sequence length="210" mass="22222">MQMEQVTSIFHLQIPAQPSPGDPTWPSGDAGPRLAPPQPCEQAGAVLEASVVIFLMVVAGAVILVLGCTVLLLCYRHRWAHSGSLQYINLYHSARYTLKEPCPSPPPATGPSTALPPARTAPPAPALMRHTPASAPPHTPTSPLPPAPRPKCTRPPLHPAPPLIHTTPPSPLLPSADMVVYSRIGLMRTSRPPSASGSATQVILFEHSSL</sequence>
<gene>
    <name evidence="3" type="ORF">SKAU_G00284240</name>
</gene>
<keyword evidence="2" id="KW-0812">Transmembrane</keyword>
<protein>
    <submittedName>
        <fullName evidence="3">Uncharacterized protein</fullName>
    </submittedName>
</protein>
<dbReference type="EMBL" id="JAINUF010000011">
    <property type="protein sequence ID" value="KAJ8347023.1"/>
    <property type="molecule type" value="Genomic_DNA"/>
</dbReference>
<evidence type="ECO:0000313" key="4">
    <source>
        <dbReference type="Proteomes" id="UP001152622"/>
    </source>
</evidence>
<proteinExistence type="predicted"/>
<evidence type="ECO:0000256" key="2">
    <source>
        <dbReference type="SAM" id="Phobius"/>
    </source>
</evidence>
<accession>A0A9Q1EXW3</accession>
<comment type="caution">
    <text evidence="3">The sequence shown here is derived from an EMBL/GenBank/DDBJ whole genome shotgun (WGS) entry which is preliminary data.</text>
</comment>
<name>A0A9Q1EXW3_SYNKA</name>
<feature type="region of interest" description="Disordered" evidence="1">
    <location>
        <begin position="14"/>
        <end position="39"/>
    </location>
</feature>
<keyword evidence="2" id="KW-1133">Transmembrane helix</keyword>
<reference evidence="3" key="1">
    <citation type="journal article" date="2023" name="Science">
        <title>Genome structures resolve the early diversification of teleost fishes.</title>
        <authorList>
            <person name="Parey E."/>
            <person name="Louis A."/>
            <person name="Montfort J."/>
            <person name="Bouchez O."/>
            <person name="Roques C."/>
            <person name="Iampietro C."/>
            <person name="Lluch J."/>
            <person name="Castinel A."/>
            <person name="Donnadieu C."/>
            <person name="Desvignes T."/>
            <person name="Floi Bucao C."/>
            <person name="Jouanno E."/>
            <person name="Wen M."/>
            <person name="Mejri S."/>
            <person name="Dirks R."/>
            <person name="Jansen H."/>
            <person name="Henkel C."/>
            <person name="Chen W.J."/>
            <person name="Zahm M."/>
            <person name="Cabau C."/>
            <person name="Klopp C."/>
            <person name="Thompson A.W."/>
            <person name="Robinson-Rechavi M."/>
            <person name="Braasch I."/>
            <person name="Lecointre G."/>
            <person name="Bobe J."/>
            <person name="Postlethwait J.H."/>
            <person name="Berthelot C."/>
            <person name="Roest Crollius H."/>
            <person name="Guiguen Y."/>
        </authorList>
    </citation>
    <scope>NUCLEOTIDE SEQUENCE</scope>
    <source>
        <strain evidence="3">WJC10195</strain>
    </source>
</reference>
<dbReference type="AlphaFoldDB" id="A0A9Q1EXW3"/>
<feature type="transmembrane region" description="Helical" evidence="2">
    <location>
        <begin position="51"/>
        <end position="75"/>
    </location>
</feature>
<dbReference type="OrthoDB" id="8963759at2759"/>
<evidence type="ECO:0000256" key="1">
    <source>
        <dbReference type="SAM" id="MobiDB-lite"/>
    </source>
</evidence>
<feature type="compositionally biased region" description="Pro residues" evidence="1">
    <location>
        <begin position="134"/>
        <end position="149"/>
    </location>
</feature>
<keyword evidence="4" id="KW-1185">Reference proteome</keyword>
<evidence type="ECO:0000313" key="3">
    <source>
        <dbReference type="EMBL" id="KAJ8347023.1"/>
    </source>
</evidence>
<dbReference type="Proteomes" id="UP001152622">
    <property type="component" value="Chromosome 11"/>
</dbReference>
<feature type="compositionally biased region" description="Pro residues" evidence="1">
    <location>
        <begin position="156"/>
        <end position="170"/>
    </location>
</feature>